<evidence type="ECO:0000259" key="9">
    <source>
        <dbReference type="PROSITE" id="PS50893"/>
    </source>
</evidence>
<dbReference type="InterPro" id="IPR003593">
    <property type="entry name" value="AAA+_ATPase"/>
</dbReference>
<reference evidence="10 11" key="1">
    <citation type="submission" date="2014-07" db="EMBL/GenBank/DDBJ databases">
        <title>Methanogenic archaea and the global carbon cycle.</title>
        <authorList>
            <person name="Henriksen J.R."/>
            <person name="Luke J."/>
            <person name="Reinhart S."/>
            <person name="Benedict M.N."/>
            <person name="Youngblut N.D."/>
            <person name="Metcalf M.E."/>
            <person name="Whitaker R.J."/>
            <person name="Metcalf W.W."/>
        </authorList>
    </citation>
    <scope>NUCLEOTIDE SEQUENCE [LARGE SCALE GENOMIC DNA]</scope>
    <source>
        <strain evidence="10 11">Z-7289</strain>
    </source>
</reference>
<sequence length="330" mass="36851">MSAIIIKELTKKFGEFTAVDSVSFSVETGELFGLLGPNGAGKTTIINMLTTLLLPTAGDAEIAGYDLRRDPGEVRNNIGIIFQDPSLDIGLTGRENLEFHAMMYNIGSDERKIRIREVLDVVGLADKADILVENYSGGMKRRLEIARGLIHYPKVLFLDEPTLGLDAQTRRSIWNHIRNLNRNYGTSVILTTHYMEEADYLCDRIAIIDHGKIIALDTPSGLKNCLRGDCVSLTIEGGFDLISAALGEKEWVREIIQNGEMLDVIISDYEKNIPYIFQTAGNLGIGISSINFSKPSLEDVFIQLTGSIIREQEGSRLSARRDRMRRRMLR</sequence>
<dbReference type="PROSITE" id="PS50893">
    <property type="entry name" value="ABC_TRANSPORTER_2"/>
    <property type="match status" value="1"/>
</dbReference>
<evidence type="ECO:0000256" key="6">
    <source>
        <dbReference type="ARBA" id="ARBA00022967"/>
    </source>
</evidence>
<dbReference type="FunFam" id="3.40.50.300:FF:000589">
    <property type="entry name" value="ABC transporter, ATP-binding subunit"/>
    <property type="match status" value="1"/>
</dbReference>
<dbReference type="GeneID" id="24807464"/>
<dbReference type="SMART" id="SM00382">
    <property type="entry name" value="AAA"/>
    <property type="match status" value="1"/>
</dbReference>
<dbReference type="NCBIfam" id="TIGR01188">
    <property type="entry name" value="drrA"/>
    <property type="match status" value="1"/>
</dbReference>
<keyword evidence="5 10" id="KW-0067">ATP-binding</keyword>
<dbReference type="RefSeq" id="WP_048127737.1">
    <property type="nucleotide sequence ID" value="NZ_CP009515.1"/>
</dbReference>
<keyword evidence="3" id="KW-1003">Cell membrane</keyword>
<keyword evidence="4" id="KW-0547">Nucleotide-binding</keyword>
<evidence type="ECO:0000256" key="3">
    <source>
        <dbReference type="ARBA" id="ARBA00022475"/>
    </source>
</evidence>
<organism evidence="10 11">
    <name type="scientific">Methanosarcina lacustris Z-7289</name>
    <dbReference type="NCBI Taxonomy" id="1434111"/>
    <lineage>
        <taxon>Archaea</taxon>
        <taxon>Methanobacteriati</taxon>
        <taxon>Methanobacteriota</taxon>
        <taxon>Stenosarchaea group</taxon>
        <taxon>Methanomicrobia</taxon>
        <taxon>Methanosarcinales</taxon>
        <taxon>Methanosarcinaceae</taxon>
        <taxon>Methanosarcina</taxon>
    </lineage>
</organism>
<evidence type="ECO:0000256" key="4">
    <source>
        <dbReference type="ARBA" id="ARBA00022741"/>
    </source>
</evidence>
<evidence type="ECO:0000313" key="11">
    <source>
        <dbReference type="Proteomes" id="UP000033072"/>
    </source>
</evidence>
<dbReference type="AlphaFoldDB" id="A0A0E3S9M7"/>
<comment type="subcellular location">
    <subcellularLocation>
        <location evidence="1">Cell membrane</location>
        <topology evidence="1">Peripheral membrane protein</topology>
        <orientation evidence="1">Cytoplasmic side</orientation>
    </subcellularLocation>
</comment>
<dbReference type="GO" id="GO:0005524">
    <property type="term" value="F:ATP binding"/>
    <property type="evidence" value="ECO:0007669"/>
    <property type="project" value="UniProtKB-KW"/>
</dbReference>
<dbReference type="InterPro" id="IPR027417">
    <property type="entry name" value="P-loop_NTPase"/>
</dbReference>
<dbReference type="SUPFAM" id="SSF52540">
    <property type="entry name" value="P-loop containing nucleoside triphosphate hydrolases"/>
    <property type="match status" value="1"/>
</dbReference>
<dbReference type="InterPro" id="IPR025302">
    <property type="entry name" value="DrrA1/2-like_C"/>
</dbReference>
<dbReference type="InterPro" id="IPR003439">
    <property type="entry name" value="ABC_transporter-like_ATP-bd"/>
</dbReference>
<keyword evidence="11" id="KW-1185">Reference proteome</keyword>
<protein>
    <submittedName>
        <fullName evidence="10">ABC transporter, ATP-binding protein</fullName>
    </submittedName>
</protein>
<evidence type="ECO:0000313" key="10">
    <source>
        <dbReference type="EMBL" id="AKB75878.1"/>
    </source>
</evidence>
<gene>
    <name evidence="10" type="ORF">MSLAZ_2617</name>
</gene>
<dbReference type="OrthoDB" id="31298at2157"/>
<evidence type="ECO:0000256" key="2">
    <source>
        <dbReference type="ARBA" id="ARBA00022448"/>
    </source>
</evidence>
<dbReference type="GO" id="GO:0016887">
    <property type="term" value="F:ATP hydrolysis activity"/>
    <property type="evidence" value="ECO:0007669"/>
    <property type="project" value="InterPro"/>
</dbReference>
<dbReference type="GO" id="GO:0005886">
    <property type="term" value="C:plasma membrane"/>
    <property type="evidence" value="ECO:0007669"/>
    <property type="project" value="UniProtKB-SubCell"/>
</dbReference>
<evidence type="ECO:0000256" key="8">
    <source>
        <dbReference type="ARBA" id="ARBA00049985"/>
    </source>
</evidence>
<dbReference type="GO" id="GO:1900753">
    <property type="term" value="P:doxorubicin transport"/>
    <property type="evidence" value="ECO:0007669"/>
    <property type="project" value="InterPro"/>
</dbReference>
<dbReference type="EMBL" id="CP009515">
    <property type="protein sequence ID" value="AKB75878.1"/>
    <property type="molecule type" value="Genomic_DNA"/>
</dbReference>
<dbReference type="PROSITE" id="PS00211">
    <property type="entry name" value="ABC_TRANSPORTER_1"/>
    <property type="match status" value="1"/>
</dbReference>
<dbReference type="PANTHER" id="PTHR43582">
    <property type="entry name" value="LINEARMYCIN RESISTANCE ATP-BINDING PROTEIN LNRL"/>
    <property type="match status" value="1"/>
</dbReference>
<keyword evidence="6" id="KW-1278">Translocase</keyword>
<dbReference type="PATRIC" id="fig|1434111.4.peg.3466"/>
<evidence type="ECO:0000256" key="5">
    <source>
        <dbReference type="ARBA" id="ARBA00022840"/>
    </source>
</evidence>
<dbReference type="STRING" id="1434111.MSLAZ_2617"/>
<accession>A0A0E3S9M7</accession>
<feature type="domain" description="ABC transporter" evidence="9">
    <location>
        <begin position="4"/>
        <end position="235"/>
    </location>
</feature>
<keyword evidence="7" id="KW-0472">Membrane</keyword>
<keyword evidence="2" id="KW-0813">Transport</keyword>
<dbReference type="Pfam" id="PF13732">
    <property type="entry name" value="DrrA1-3_C"/>
    <property type="match status" value="1"/>
</dbReference>
<dbReference type="Gene3D" id="3.40.50.300">
    <property type="entry name" value="P-loop containing nucleotide triphosphate hydrolases"/>
    <property type="match status" value="1"/>
</dbReference>
<dbReference type="InterPro" id="IPR005894">
    <property type="entry name" value="DrrA"/>
</dbReference>
<dbReference type="GO" id="GO:0043215">
    <property type="term" value="P:daunorubicin transport"/>
    <property type="evidence" value="ECO:0007669"/>
    <property type="project" value="InterPro"/>
</dbReference>
<evidence type="ECO:0000256" key="7">
    <source>
        <dbReference type="ARBA" id="ARBA00023136"/>
    </source>
</evidence>
<dbReference type="InterPro" id="IPR017871">
    <property type="entry name" value="ABC_transporter-like_CS"/>
</dbReference>
<dbReference type="Pfam" id="PF00005">
    <property type="entry name" value="ABC_tran"/>
    <property type="match status" value="1"/>
</dbReference>
<dbReference type="HOGENOM" id="CLU_000604_1_2_2"/>
<dbReference type="KEGG" id="mls:MSLAZ_2617"/>
<proteinExistence type="inferred from homology"/>
<evidence type="ECO:0000256" key="1">
    <source>
        <dbReference type="ARBA" id="ARBA00004413"/>
    </source>
</evidence>
<dbReference type="PANTHER" id="PTHR43582:SF2">
    <property type="entry name" value="LINEARMYCIN RESISTANCE ATP-BINDING PROTEIN LNRL"/>
    <property type="match status" value="1"/>
</dbReference>
<comment type="similarity">
    <text evidence="8">Belongs to the ABC transporter superfamily. Drug exporter-1 (DrugE1) (TC 3.A.1.105) family.</text>
</comment>
<dbReference type="Proteomes" id="UP000033072">
    <property type="component" value="Chromosome"/>
</dbReference>
<name>A0A0E3S9M7_9EURY</name>